<dbReference type="AlphaFoldDB" id="A0A1F4U810"/>
<feature type="domain" description="N-acetyltransferase" evidence="1">
    <location>
        <begin position="1"/>
        <end position="125"/>
    </location>
</feature>
<accession>A0A1F4U810</accession>
<gene>
    <name evidence="2" type="ORF">A2438_01940</name>
</gene>
<name>A0A1F4U810_UNCSA</name>
<proteinExistence type="predicted"/>
<evidence type="ECO:0000313" key="3">
    <source>
        <dbReference type="Proteomes" id="UP000179242"/>
    </source>
</evidence>
<dbReference type="EMBL" id="MEUJ01000002">
    <property type="protein sequence ID" value="OGC41029.1"/>
    <property type="molecule type" value="Genomic_DNA"/>
</dbReference>
<dbReference type="InterPro" id="IPR000182">
    <property type="entry name" value="GNAT_dom"/>
</dbReference>
<organism evidence="2 3">
    <name type="scientific">candidate division WOR-1 bacterium RIFOXYC2_FULL_46_14</name>
    <dbReference type="NCBI Taxonomy" id="1802587"/>
    <lineage>
        <taxon>Bacteria</taxon>
        <taxon>Bacillati</taxon>
        <taxon>Saganbacteria</taxon>
    </lineage>
</organism>
<sequence length="140" mass="15711">MIIRPAKEIEMGTVRELAEQFNLDSEEMPVSEFIVAEDKGSIVGFVRLKDNRTCFELTSLGVVTSNRNLGIGKKLVEAVAKKQPDNLYLATIIPDFFTKLGFKTVKESTECMKKEPAWCEGCPAPERCVIMKYDPAISEF</sequence>
<dbReference type="InterPro" id="IPR016181">
    <property type="entry name" value="Acyl_CoA_acyltransferase"/>
</dbReference>
<evidence type="ECO:0000313" key="2">
    <source>
        <dbReference type="EMBL" id="OGC41029.1"/>
    </source>
</evidence>
<reference evidence="2 3" key="1">
    <citation type="journal article" date="2016" name="Nat. Commun.">
        <title>Thousands of microbial genomes shed light on interconnected biogeochemical processes in an aquifer system.</title>
        <authorList>
            <person name="Anantharaman K."/>
            <person name="Brown C.T."/>
            <person name="Hug L.A."/>
            <person name="Sharon I."/>
            <person name="Castelle C.J."/>
            <person name="Probst A.J."/>
            <person name="Thomas B.C."/>
            <person name="Singh A."/>
            <person name="Wilkins M.J."/>
            <person name="Karaoz U."/>
            <person name="Brodie E.L."/>
            <person name="Williams K.H."/>
            <person name="Hubbard S.S."/>
            <person name="Banfield J.F."/>
        </authorList>
    </citation>
    <scope>NUCLEOTIDE SEQUENCE [LARGE SCALE GENOMIC DNA]</scope>
</reference>
<dbReference type="SUPFAM" id="SSF55729">
    <property type="entry name" value="Acyl-CoA N-acyltransferases (Nat)"/>
    <property type="match status" value="1"/>
</dbReference>
<protein>
    <recommendedName>
        <fullName evidence="1">N-acetyltransferase domain-containing protein</fullName>
    </recommendedName>
</protein>
<dbReference type="CDD" id="cd04301">
    <property type="entry name" value="NAT_SF"/>
    <property type="match status" value="1"/>
</dbReference>
<dbReference type="PROSITE" id="PS51186">
    <property type="entry name" value="GNAT"/>
    <property type="match status" value="1"/>
</dbReference>
<dbReference type="Gene3D" id="3.40.630.30">
    <property type="match status" value="1"/>
</dbReference>
<dbReference type="Proteomes" id="UP000179242">
    <property type="component" value="Unassembled WGS sequence"/>
</dbReference>
<dbReference type="Pfam" id="PF13508">
    <property type="entry name" value="Acetyltransf_7"/>
    <property type="match status" value="1"/>
</dbReference>
<evidence type="ECO:0000259" key="1">
    <source>
        <dbReference type="PROSITE" id="PS51186"/>
    </source>
</evidence>
<comment type="caution">
    <text evidence="2">The sequence shown here is derived from an EMBL/GenBank/DDBJ whole genome shotgun (WGS) entry which is preliminary data.</text>
</comment>
<dbReference type="GO" id="GO:0016747">
    <property type="term" value="F:acyltransferase activity, transferring groups other than amino-acyl groups"/>
    <property type="evidence" value="ECO:0007669"/>
    <property type="project" value="InterPro"/>
</dbReference>